<dbReference type="EMBL" id="CP022272">
    <property type="protein sequence ID" value="ASJ95451.1"/>
    <property type="molecule type" value="Genomic_DNA"/>
</dbReference>
<feature type="chain" id="PRO_5042154332" evidence="1">
    <location>
        <begin position="24"/>
        <end position="903"/>
    </location>
</feature>
<dbReference type="Proteomes" id="UP000198233">
    <property type="component" value="Chromosome"/>
</dbReference>
<keyword evidence="1" id="KW-0732">Signal</keyword>
<dbReference type="Pfam" id="PF20419">
    <property type="entry name" value="DUF6701"/>
    <property type="match status" value="1"/>
</dbReference>
<gene>
    <name evidence="3" type="ORF">CFF01_01975</name>
</gene>
<feature type="domain" description="DUF6701" evidence="2">
    <location>
        <begin position="277"/>
        <end position="902"/>
    </location>
</feature>
<accession>A0AAC9XM50</accession>
<dbReference type="InterPro" id="IPR046524">
    <property type="entry name" value="DUF6701"/>
</dbReference>
<feature type="signal peptide" evidence="1">
    <location>
        <begin position="1"/>
        <end position="23"/>
    </location>
</feature>
<evidence type="ECO:0000313" key="4">
    <source>
        <dbReference type="Proteomes" id="UP000198233"/>
    </source>
</evidence>
<reference evidence="3 4" key="1">
    <citation type="submission" date="2017-06" db="EMBL/GenBank/DDBJ databases">
        <title>Complete genome sequence of Shewanella marisflavi EP1 associated with anaerobic 2,4-dinitrotoluene reduction and salt tolerance.</title>
        <authorList>
            <person name="Huang J."/>
        </authorList>
    </citation>
    <scope>NUCLEOTIDE SEQUENCE [LARGE SCALE GENOMIC DNA]</scope>
    <source>
        <strain evidence="3 4">EP1</strain>
    </source>
</reference>
<dbReference type="KEGG" id="smav:CFF01_01975"/>
<proteinExistence type="predicted"/>
<name>A0AAC9XM50_9GAMM</name>
<dbReference type="AlphaFoldDB" id="A0AAC9XM50"/>
<evidence type="ECO:0000259" key="2">
    <source>
        <dbReference type="Pfam" id="PF20419"/>
    </source>
</evidence>
<evidence type="ECO:0000313" key="3">
    <source>
        <dbReference type="EMBL" id="ASJ95451.1"/>
    </source>
</evidence>
<organism evidence="3 4">
    <name type="scientific">Shewanella marisflavi</name>
    <dbReference type="NCBI Taxonomy" id="260364"/>
    <lineage>
        <taxon>Bacteria</taxon>
        <taxon>Pseudomonadati</taxon>
        <taxon>Pseudomonadota</taxon>
        <taxon>Gammaproteobacteria</taxon>
        <taxon>Alteromonadales</taxon>
        <taxon>Shewanellaceae</taxon>
        <taxon>Shewanella</taxon>
    </lineage>
</organism>
<sequence length="903" mass="96423">MNKFPLSLLCGVLFLVFSVTVFAVPRCDEIFTDPPSGNHNPGLVPPDDIGAYRGNLICTTQGWKRSCSSSDSFSAGDYNFGEGDFKQGSYVFTNNASTRLYFNNLSINNSAINDSGNAENLIIYVRGELRLSGHISINAIVYVAGSVMVEPHTFIDGAFASGGNLGIHQNGGIDVDLDAVDNADFGGMCENGPVVVDHYRLEFTSDALSCAAKDILLRACVNDDCSTQATISSSVQLTKNGVKYADVGFTGSTQTQMSHPDGGSVLLGLGTTAPSAPYRCYIDGALVANSQCLLNFEDTGFYFDVPDSTACKTGSSFNLFAVTKDTQTQQCKPLFANQTKTVNFGFDYLRPAVVNNPAQLTLNSLLTPADTVAIEGGSVQALEVHFNADGVASLSANYPEAGVVKLSAEHNHTVSQPTGGTETLILSHSDSFTSAPAGFHFANVSANGRCDASDPYGAGCKVLAAAGKPFSMQVTAACWQSDDDKDFSDNSALQNFVHGGLSVVSQVVQPDAGVNGVLGRDSLAFSLSSGASAQIIDDQSWSEVGTMQVALGADVSFEGVTISASQSSSDVFGRFTPAYLDVTANSPEALASCGAFTYLEQPFGFTTGLEPRIQVAGFNADDKVTTNYQLGDWWRYKHRDEAERNQWAERSYQDSTGLAAIADSQAPALSGQVNYLSSPNIAELIGAEPSYQRTQTPLAPFDAKFDLVLSALDVSDEDGICYRDNASASCQEFSFSDIGDGKAFELRYGRLVLENGYGPQSESLRLPLRSEYVSSVTAGVPTWTLNGDDSCSVFNTQTSLDAGESATTGLYRTLPTDFPDLQAYSNAALSLRSGALMNGVGNLYFSIPNQAGEVPLKLHVSPWLKGYWNYPGDAANTLFDPRANAYFGTYRGHDKIIFWREVK</sequence>
<evidence type="ECO:0000256" key="1">
    <source>
        <dbReference type="SAM" id="SignalP"/>
    </source>
</evidence>
<protein>
    <submittedName>
        <fullName evidence="3">MSHA biogenesis protein MshQ</fullName>
    </submittedName>
</protein>